<feature type="transmembrane region" description="Helical" evidence="5">
    <location>
        <begin position="68"/>
        <end position="88"/>
    </location>
</feature>
<dbReference type="OrthoDB" id="2585651at2759"/>
<dbReference type="PANTHER" id="PTHR35042">
    <property type="entry name" value="ANTHRONE OXYGENASE ENCC"/>
    <property type="match status" value="1"/>
</dbReference>
<name>A0A0D0CKP6_9AGAR</name>
<evidence type="ECO:0000313" key="6">
    <source>
        <dbReference type="EMBL" id="KIK63469.1"/>
    </source>
</evidence>
<dbReference type="Pfam" id="PF08592">
    <property type="entry name" value="Anthrone_oxy"/>
    <property type="match status" value="1"/>
</dbReference>
<dbReference type="AlphaFoldDB" id="A0A0D0CKP6"/>
<keyword evidence="2 5" id="KW-0812">Transmembrane</keyword>
<sequence length="183" mass="19753">MSAFVGLPIGVRIAIALGLTGSAWTSGANLSCFYISAKSLTDPLASEAVPRGYASRMWQSIYGRGSKMMPPVAAGSSLAFAYAAYFLPANVLNSQHNRQVFFICSFLAASTFPYWLIVMVPTINALHENAAAPAKEMNDLIGTVSRVDEERTKELINRWAWLHSMKGVALLAATGLGFSIILF</sequence>
<feature type="transmembrane region" description="Helical" evidence="5">
    <location>
        <begin position="160"/>
        <end position="182"/>
    </location>
</feature>
<gene>
    <name evidence="6" type="ORF">GYMLUDRAFT_241944</name>
</gene>
<reference evidence="6 7" key="1">
    <citation type="submission" date="2014-04" db="EMBL/GenBank/DDBJ databases">
        <title>Evolutionary Origins and Diversification of the Mycorrhizal Mutualists.</title>
        <authorList>
            <consortium name="DOE Joint Genome Institute"/>
            <consortium name="Mycorrhizal Genomics Consortium"/>
            <person name="Kohler A."/>
            <person name="Kuo A."/>
            <person name="Nagy L.G."/>
            <person name="Floudas D."/>
            <person name="Copeland A."/>
            <person name="Barry K.W."/>
            <person name="Cichocki N."/>
            <person name="Veneault-Fourrey C."/>
            <person name="LaButti K."/>
            <person name="Lindquist E.A."/>
            <person name="Lipzen A."/>
            <person name="Lundell T."/>
            <person name="Morin E."/>
            <person name="Murat C."/>
            <person name="Riley R."/>
            <person name="Ohm R."/>
            <person name="Sun H."/>
            <person name="Tunlid A."/>
            <person name="Henrissat B."/>
            <person name="Grigoriev I.V."/>
            <person name="Hibbett D.S."/>
            <person name="Martin F."/>
        </authorList>
    </citation>
    <scope>NUCLEOTIDE SEQUENCE [LARGE SCALE GENOMIC DNA]</scope>
    <source>
        <strain evidence="6 7">FD-317 M1</strain>
    </source>
</reference>
<dbReference type="HOGENOM" id="CLU_105974_0_1_1"/>
<comment type="subcellular location">
    <subcellularLocation>
        <location evidence="1">Membrane</location>
        <topology evidence="1">Multi-pass membrane protein</topology>
    </subcellularLocation>
</comment>
<evidence type="ECO:0000313" key="7">
    <source>
        <dbReference type="Proteomes" id="UP000053593"/>
    </source>
</evidence>
<evidence type="ECO:0000256" key="3">
    <source>
        <dbReference type="ARBA" id="ARBA00022989"/>
    </source>
</evidence>
<dbReference type="InterPro" id="IPR013901">
    <property type="entry name" value="Anthrone_oxy"/>
</dbReference>
<dbReference type="GO" id="GO:0016020">
    <property type="term" value="C:membrane"/>
    <property type="evidence" value="ECO:0007669"/>
    <property type="project" value="UniProtKB-SubCell"/>
</dbReference>
<evidence type="ECO:0000256" key="2">
    <source>
        <dbReference type="ARBA" id="ARBA00022692"/>
    </source>
</evidence>
<evidence type="ECO:0008006" key="8">
    <source>
        <dbReference type="Google" id="ProtNLM"/>
    </source>
</evidence>
<organism evidence="6 7">
    <name type="scientific">Collybiopsis luxurians FD-317 M1</name>
    <dbReference type="NCBI Taxonomy" id="944289"/>
    <lineage>
        <taxon>Eukaryota</taxon>
        <taxon>Fungi</taxon>
        <taxon>Dikarya</taxon>
        <taxon>Basidiomycota</taxon>
        <taxon>Agaricomycotina</taxon>
        <taxon>Agaricomycetes</taxon>
        <taxon>Agaricomycetidae</taxon>
        <taxon>Agaricales</taxon>
        <taxon>Marasmiineae</taxon>
        <taxon>Omphalotaceae</taxon>
        <taxon>Collybiopsis</taxon>
        <taxon>Collybiopsis luxurians</taxon>
    </lineage>
</organism>
<protein>
    <recommendedName>
        <fullName evidence="8">DUF1772-domain-containing protein</fullName>
    </recommendedName>
</protein>
<accession>A0A0D0CKP6</accession>
<keyword evidence="3 5" id="KW-1133">Transmembrane helix</keyword>
<evidence type="ECO:0000256" key="5">
    <source>
        <dbReference type="SAM" id="Phobius"/>
    </source>
</evidence>
<keyword evidence="7" id="KW-1185">Reference proteome</keyword>
<dbReference type="PANTHER" id="PTHR35042:SF1">
    <property type="entry name" value="DUF1772-DOMAIN-CONTAINING PROTEIN"/>
    <property type="match status" value="1"/>
</dbReference>
<feature type="transmembrane region" description="Helical" evidence="5">
    <location>
        <begin position="100"/>
        <end position="117"/>
    </location>
</feature>
<dbReference type="Proteomes" id="UP000053593">
    <property type="component" value="Unassembled WGS sequence"/>
</dbReference>
<evidence type="ECO:0000256" key="4">
    <source>
        <dbReference type="ARBA" id="ARBA00023136"/>
    </source>
</evidence>
<keyword evidence="4 5" id="KW-0472">Membrane</keyword>
<dbReference type="EMBL" id="KN834764">
    <property type="protein sequence ID" value="KIK63469.1"/>
    <property type="molecule type" value="Genomic_DNA"/>
</dbReference>
<evidence type="ECO:0000256" key="1">
    <source>
        <dbReference type="ARBA" id="ARBA00004141"/>
    </source>
</evidence>
<proteinExistence type="predicted"/>